<reference evidence="2 3" key="1">
    <citation type="journal article" date="2008" name="Nature">
        <title>The Phaeodactylum genome reveals the evolutionary history of diatom genomes.</title>
        <authorList>
            <person name="Bowler C."/>
            <person name="Allen A.E."/>
            <person name="Badger J.H."/>
            <person name="Grimwood J."/>
            <person name="Jabbari K."/>
            <person name="Kuo A."/>
            <person name="Maheswari U."/>
            <person name="Martens C."/>
            <person name="Maumus F."/>
            <person name="Otillar R.P."/>
            <person name="Rayko E."/>
            <person name="Salamov A."/>
            <person name="Vandepoele K."/>
            <person name="Beszteri B."/>
            <person name="Gruber A."/>
            <person name="Heijde M."/>
            <person name="Katinka M."/>
            <person name="Mock T."/>
            <person name="Valentin K."/>
            <person name="Verret F."/>
            <person name="Berges J.A."/>
            <person name="Brownlee C."/>
            <person name="Cadoret J.P."/>
            <person name="Chiovitti A."/>
            <person name="Choi C.J."/>
            <person name="Coesel S."/>
            <person name="De Martino A."/>
            <person name="Detter J.C."/>
            <person name="Durkin C."/>
            <person name="Falciatore A."/>
            <person name="Fournet J."/>
            <person name="Haruta M."/>
            <person name="Huysman M.J."/>
            <person name="Jenkins B.D."/>
            <person name="Jiroutova K."/>
            <person name="Jorgensen R.E."/>
            <person name="Joubert Y."/>
            <person name="Kaplan A."/>
            <person name="Kroger N."/>
            <person name="Kroth P.G."/>
            <person name="La Roche J."/>
            <person name="Lindquist E."/>
            <person name="Lommer M."/>
            <person name="Martin-Jezequel V."/>
            <person name="Lopez P.J."/>
            <person name="Lucas S."/>
            <person name="Mangogna M."/>
            <person name="McGinnis K."/>
            <person name="Medlin L.K."/>
            <person name="Montsant A."/>
            <person name="Oudot-Le Secq M.P."/>
            <person name="Napoli C."/>
            <person name="Obornik M."/>
            <person name="Parker M.S."/>
            <person name="Petit J.L."/>
            <person name="Porcel B.M."/>
            <person name="Poulsen N."/>
            <person name="Robison M."/>
            <person name="Rychlewski L."/>
            <person name="Rynearson T.A."/>
            <person name="Schmutz J."/>
            <person name="Shapiro H."/>
            <person name="Siaut M."/>
            <person name="Stanley M."/>
            <person name="Sussman M.R."/>
            <person name="Taylor A.R."/>
            <person name="Vardi A."/>
            <person name="von Dassow P."/>
            <person name="Vyverman W."/>
            <person name="Willis A."/>
            <person name="Wyrwicz L.S."/>
            <person name="Rokhsar D.S."/>
            <person name="Weissenbach J."/>
            <person name="Armbrust E.V."/>
            <person name="Green B.R."/>
            <person name="Van de Peer Y."/>
            <person name="Grigoriev I.V."/>
        </authorList>
    </citation>
    <scope>NUCLEOTIDE SEQUENCE [LARGE SCALE GENOMIC DNA]</scope>
    <source>
        <strain evidence="2 3">CCAP 1055/1</strain>
    </source>
</reference>
<feature type="region of interest" description="Disordered" evidence="1">
    <location>
        <begin position="1"/>
        <end position="20"/>
    </location>
</feature>
<dbReference type="OrthoDB" id="48476at2759"/>
<proteinExistence type="predicted"/>
<name>B7FVF8_PHATC</name>
<gene>
    <name evidence="2" type="ORF">PHATRDRAFT_44732</name>
</gene>
<reference evidence="3" key="2">
    <citation type="submission" date="2008-08" db="EMBL/GenBank/DDBJ databases">
        <authorList>
            <consortium name="Diatom Consortium"/>
            <person name="Grigoriev I."/>
            <person name="Grimwood J."/>
            <person name="Kuo A."/>
            <person name="Otillar R.P."/>
            <person name="Salamov A."/>
            <person name="Detter J.C."/>
            <person name="Lindquist E."/>
            <person name="Shapiro H."/>
            <person name="Lucas S."/>
            <person name="Glavina del Rio T."/>
            <person name="Pitluck S."/>
            <person name="Rokhsar D."/>
            <person name="Bowler C."/>
        </authorList>
    </citation>
    <scope>GENOME REANNOTATION</scope>
    <source>
        <strain evidence="3">CCAP 1055/1</strain>
    </source>
</reference>
<accession>B7FVF8</accession>
<feature type="compositionally biased region" description="Basic and acidic residues" evidence="1">
    <location>
        <begin position="1"/>
        <end position="10"/>
    </location>
</feature>
<dbReference type="Proteomes" id="UP000000759">
    <property type="component" value="Chromosome 5"/>
</dbReference>
<dbReference type="PaxDb" id="2850-Phatr44732"/>
<dbReference type="RefSeq" id="XP_002178923.1">
    <property type="nucleotide sequence ID" value="XM_002178887.1"/>
</dbReference>
<keyword evidence="3" id="KW-1185">Reference proteome</keyword>
<evidence type="ECO:0000256" key="1">
    <source>
        <dbReference type="SAM" id="MobiDB-lite"/>
    </source>
</evidence>
<dbReference type="AlphaFoldDB" id="B7FVF8"/>
<organism evidence="2 3">
    <name type="scientific">Phaeodactylum tricornutum (strain CCAP 1055/1)</name>
    <dbReference type="NCBI Taxonomy" id="556484"/>
    <lineage>
        <taxon>Eukaryota</taxon>
        <taxon>Sar</taxon>
        <taxon>Stramenopiles</taxon>
        <taxon>Ochrophyta</taxon>
        <taxon>Bacillariophyta</taxon>
        <taxon>Bacillariophyceae</taxon>
        <taxon>Bacillariophycidae</taxon>
        <taxon>Naviculales</taxon>
        <taxon>Phaeodactylaceae</taxon>
        <taxon>Phaeodactylum</taxon>
    </lineage>
</organism>
<dbReference type="GeneID" id="7199862"/>
<dbReference type="eggNOG" id="ENOG502SVVA">
    <property type="taxonomic scope" value="Eukaryota"/>
</dbReference>
<dbReference type="EMBL" id="CM000608">
    <property type="protein sequence ID" value="EEC49621.1"/>
    <property type="molecule type" value="Genomic_DNA"/>
</dbReference>
<evidence type="ECO:0000313" key="2">
    <source>
        <dbReference type="EMBL" id="EEC49621.1"/>
    </source>
</evidence>
<dbReference type="InParanoid" id="B7FVF8"/>
<evidence type="ECO:0000313" key="3">
    <source>
        <dbReference type="Proteomes" id="UP000000759"/>
    </source>
</evidence>
<sequence>MPPVDNDRHNNSNNNIIIHDRHDHRASNSVVLDIPERDTVTRPVMSEASDINLLHRSVADAGRWAFGMILVEVWVMSPDKTALYRSDSGWWIDPVYHRNCSADCKICRLTEPSRTDYLAPHPLAPGEGLQGALWSETGYHLRGGNGNSNSSSFHNQFLSRDHHNKKMLDGVFGPTSPIKQVVWREVQALADDPDQPWNPRLQLLAEVGLGWAAAVPFRYHGQQGIVVYLARQASDLIGAAFCLQGPRAIVVEERRHELSDALRRVKRKIVHARQMSVDLGTLVQDEAQRKHIDAQQALAWHETKFGEIYRA</sequence>
<dbReference type="KEGG" id="pti:PHATRDRAFT_44732"/>
<protein>
    <submittedName>
        <fullName evidence="2">Uncharacterized protein</fullName>
    </submittedName>
</protein>
<dbReference type="HOGENOM" id="CLU_904521_0_0_1"/>